<evidence type="ECO:0000256" key="4">
    <source>
        <dbReference type="ARBA" id="ARBA00022741"/>
    </source>
</evidence>
<keyword evidence="2" id="KW-0813">Transport</keyword>
<dbReference type="GO" id="GO:0042626">
    <property type="term" value="F:ATPase-coupled transmembrane transporter activity"/>
    <property type="evidence" value="ECO:0007669"/>
    <property type="project" value="TreeGrafter"/>
</dbReference>
<keyword evidence="5 9" id="KW-0067">ATP-binding</keyword>
<keyword evidence="6" id="KW-1278">Translocase</keyword>
<evidence type="ECO:0000256" key="1">
    <source>
        <dbReference type="ARBA" id="ARBA00004202"/>
    </source>
</evidence>
<dbReference type="AlphaFoldDB" id="A0A2X2DKQ9"/>
<dbReference type="SUPFAM" id="SSF52540">
    <property type="entry name" value="P-loop containing nucleoside triphosphate hydrolases"/>
    <property type="match status" value="1"/>
</dbReference>
<sequence length="76" mass="8287">MNNNRALLCLEKIGFQLDSKIILDNVTFSLQPSEFKLITGPSGCGKSTLLKIIASLLSPTSGTLFFDGKDYLTLFS</sequence>
<evidence type="ECO:0000313" key="9">
    <source>
        <dbReference type="EMBL" id="SPY96309.1"/>
    </source>
</evidence>
<name>A0A2X2DKQ9_PROMI</name>
<gene>
    <name evidence="9" type="primary">ybbL_1</name>
    <name evidence="9" type="ORF">NCTC10975_02020</name>
</gene>
<accession>A0A2X2DKQ9</accession>
<dbReference type="InterPro" id="IPR003439">
    <property type="entry name" value="ABC_transporter-like_ATP-bd"/>
</dbReference>
<evidence type="ECO:0000256" key="6">
    <source>
        <dbReference type="ARBA" id="ARBA00022967"/>
    </source>
</evidence>
<dbReference type="GO" id="GO:0016887">
    <property type="term" value="F:ATP hydrolysis activity"/>
    <property type="evidence" value="ECO:0007669"/>
    <property type="project" value="InterPro"/>
</dbReference>
<dbReference type="Proteomes" id="UP000251485">
    <property type="component" value="Unassembled WGS sequence"/>
</dbReference>
<organism evidence="9 10">
    <name type="scientific">Proteus mirabilis</name>
    <dbReference type="NCBI Taxonomy" id="584"/>
    <lineage>
        <taxon>Bacteria</taxon>
        <taxon>Pseudomonadati</taxon>
        <taxon>Pseudomonadota</taxon>
        <taxon>Gammaproteobacteria</taxon>
        <taxon>Enterobacterales</taxon>
        <taxon>Morganellaceae</taxon>
        <taxon>Proteus</taxon>
    </lineage>
</organism>
<dbReference type="PANTHER" id="PTHR43553">
    <property type="entry name" value="HEAVY METAL TRANSPORTER"/>
    <property type="match status" value="1"/>
</dbReference>
<keyword evidence="4" id="KW-0547">Nucleotide-binding</keyword>
<feature type="domain" description="ABC transporter" evidence="8">
    <location>
        <begin position="23"/>
        <end position="71"/>
    </location>
</feature>
<dbReference type="EMBL" id="UAUE01000013">
    <property type="protein sequence ID" value="SPY96309.1"/>
    <property type="molecule type" value="Genomic_DNA"/>
</dbReference>
<keyword evidence="3" id="KW-1003">Cell membrane</keyword>
<dbReference type="GO" id="GO:0043190">
    <property type="term" value="C:ATP-binding cassette (ABC) transporter complex"/>
    <property type="evidence" value="ECO:0007669"/>
    <property type="project" value="TreeGrafter"/>
</dbReference>
<dbReference type="Gene3D" id="3.40.50.300">
    <property type="entry name" value="P-loop containing nucleotide triphosphate hydrolases"/>
    <property type="match status" value="1"/>
</dbReference>
<dbReference type="InterPro" id="IPR050095">
    <property type="entry name" value="ECF_ABC_transporter_ATP-bd"/>
</dbReference>
<dbReference type="InterPro" id="IPR027417">
    <property type="entry name" value="P-loop_NTPase"/>
</dbReference>
<reference evidence="9 10" key="1">
    <citation type="submission" date="2018-06" db="EMBL/GenBank/DDBJ databases">
        <authorList>
            <consortium name="Pathogen Informatics"/>
            <person name="Doyle S."/>
        </authorList>
    </citation>
    <scope>NUCLEOTIDE SEQUENCE [LARGE SCALE GENOMIC DNA]</scope>
    <source>
        <strain evidence="9 10">NCTC10975</strain>
    </source>
</reference>
<dbReference type="GO" id="GO:0005524">
    <property type="term" value="F:ATP binding"/>
    <property type="evidence" value="ECO:0007669"/>
    <property type="project" value="UniProtKB-KW"/>
</dbReference>
<comment type="subcellular location">
    <subcellularLocation>
        <location evidence="1">Cell membrane</location>
        <topology evidence="1">Peripheral membrane protein</topology>
    </subcellularLocation>
</comment>
<evidence type="ECO:0000256" key="7">
    <source>
        <dbReference type="ARBA" id="ARBA00023136"/>
    </source>
</evidence>
<evidence type="ECO:0000259" key="8">
    <source>
        <dbReference type="Pfam" id="PF00005"/>
    </source>
</evidence>
<evidence type="ECO:0000256" key="5">
    <source>
        <dbReference type="ARBA" id="ARBA00022840"/>
    </source>
</evidence>
<evidence type="ECO:0000313" key="10">
    <source>
        <dbReference type="Proteomes" id="UP000251485"/>
    </source>
</evidence>
<evidence type="ECO:0000256" key="3">
    <source>
        <dbReference type="ARBA" id="ARBA00022475"/>
    </source>
</evidence>
<keyword evidence="7" id="KW-0472">Membrane</keyword>
<protein>
    <submittedName>
        <fullName evidence="9">Putative ABC transporter ATP-binding protein YbbL</fullName>
    </submittedName>
</protein>
<proteinExistence type="predicted"/>
<dbReference type="PANTHER" id="PTHR43553:SF27">
    <property type="entry name" value="ENERGY-COUPLING FACTOR TRANSPORTER ATP-BINDING PROTEIN ECFA2"/>
    <property type="match status" value="1"/>
</dbReference>
<evidence type="ECO:0000256" key="2">
    <source>
        <dbReference type="ARBA" id="ARBA00022448"/>
    </source>
</evidence>
<dbReference type="Pfam" id="PF00005">
    <property type="entry name" value="ABC_tran"/>
    <property type="match status" value="1"/>
</dbReference>